<name>A0ABU1JQE7_9PROT</name>
<protein>
    <submittedName>
        <fullName evidence="1">Uncharacterized protein</fullName>
    </submittedName>
</protein>
<proteinExistence type="predicted"/>
<dbReference type="Proteomes" id="UP001262410">
    <property type="component" value="Unassembled WGS sequence"/>
</dbReference>
<organism evidence="1 2">
    <name type="scientific">Inquilinus ginsengisoli</name>
    <dbReference type="NCBI Taxonomy" id="363840"/>
    <lineage>
        <taxon>Bacteria</taxon>
        <taxon>Pseudomonadati</taxon>
        <taxon>Pseudomonadota</taxon>
        <taxon>Alphaproteobacteria</taxon>
        <taxon>Rhodospirillales</taxon>
        <taxon>Rhodospirillaceae</taxon>
        <taxon>Inquilinus</taxon>
    </lineage>
</organism>
<sequence length="117" mass="12796">MKAYQTSPCAECPWRTDVAPGRFPADRFRDLAVTAYDMAVDQFACHKSPEGREFGCAGFVLRAATHNLGARLAARAGRLDLRDIASPFPLHESYRAMAIANGVDPDDPSLSPCREPD</sequence>
<reference evidence="1 2" key="1">
    <citation type="submission" date="2023-07" db="EMBL/GenBank/DDBJ databases">
        <title>Sorghum-associated microbial communities from plants grown in Nebraska, USA.</title>
        <authorList>
            <person name="Schachtman D."/>
        </authorList>
    </citation>
    <scope>NUCLEOTIDE SEQUENCE [LARGE SCALE GENOMIC DNA]</scope>
    <source>
        <strain evidence="1 2">584</strain>
    </source>
</reference>
<comment type="caution">
    <text evidence="1">The sequence shown here is derived from an EMBL/GenBank/DDBJ whole genome shotgun (WGS) entry which is preliminary data.</text>
</comment>
<evidence type="ECO:0000313" key="1">
    <source>
        <dbReference type="EMBL" id="MDR6290845.1"/>
    </source>
</evidence>
<accession>A0ABU1JQE7</accession>
<dbReference type="EMBL" id="JAVDPW010000005">
    <property type="protein sequence ID" value="MDR6290845.1"/>
    <property type="molecule type" value="Genomic_DNA"/>
</dbReference>
<gene>
    <name evidence="1" type="ORF">E9232_003371</name>
</gene>
<evidence type="ECO:0000313" key="2">
    <source>
        <dbReference type="Proteomes" id="UP001262410"/>
    </source>
</evidence>
<dbReference type="Pfam" id="PF19800">
    <property type="entry name" value="DUF6283"/>
    <property type="match status" value="1"/>
</dbReference>
<keyword evidence="2" id="KW-1185">Reference proteome</keyword>
<dbReference type="RefSeq" id="WP_309795594.1">
    <property type="nucleotide sequence ID" value="NZ_JAVDPW010000005.1"/>
</dbReference>
<dbReference type="InterPro" id="IPR046250">
    <property type="entry name" value="DUF6283"/>
</dbReference>